<name>A0A6H5FUK6_9HEMI</name>
<dbReference type="Proteomes" id="UP000479000">
    <property type="component" value="Unassembled WGS sequence"/>
</dbReference>
<protein>
    <submittedName>
        <fullName evidence="1">Uncharacterized protein</fullName>
    </submittedName>
</protein>
<reference evidence="1 2" key="1">
    <citation type="submission" date="2020-02" db="EMBL/GenBank/DDBJ databases">
        <authorList>
            <person name="Ferguson B K."/>
        </authorList>
    </citation>
    <scope>NUCLEOTIDE SEQUENCE [LARGE SCALE GENOMIC DNA]</scope>
</reference>
<keyword evidence="2" id="KW-1185">Reference proteome</keyword>
<evidence type="ECO:0000313" key="2">
    <source>
        <dbReference type="Proteomes" id="UP000479000"/>
    </source>
</evidence>
<evidence type="ECO:0000313" key="1">
    <source>
        <dbReference type="EMBL" id="CAA9993125.1"/>
    </source>
</evidence>
<dbReference type="AlphaFoldDB" id="A0A6H5FUK6"/>
<organism evidence="1 2">
    <name type="scientific">Nesidiocoris tenuis</name>
    <dbReference type="NCBI Taxonomy" id="355587"/>
    <lineage>
        <taxon>Eukaryota</taxon>
        <taxon>Metazoa</taxon>
        <taxon>Ecdysozoa</taxon>
        <taxon>Arthropoda</taxon>
        <taxon>Hexapoda</taxon>
        <taxon>Insecta</taxon>
        <taxon>Pterygota</taxon>
        <taxon>Neoptera</taxon>
        <taxon>Paraneoptera</taxon>
        <taxon>Hemiptera</taxon>
        <taxon>Heteroptera</taxon>
        <taxon>Panheteroptera</taxon>
        <taxon>Cimicomorpha</taxon>
        <taxon>Miridae</taxon>
        <taxon>Dicyphina</taxon>
        <taxon>Nesidiocoris</taxon>
    </lineage>
</organism>
<sequence length="93" mass="10259">MTTAGPAGMKIAVRTLAIRAVPAASRPASIPRRTTLKFVRAKSENVGFTMNRDFSTRTSNILNSLFFTREFEKLRGSSSPRGFLIRIEIGELA</sequence>
<gene>
    <name evidence="1" type="ORF">NTEN_LOCUS112</name>
</gene>
<dbReference type="EMBL" id="CADCXU010000184">
    <property type="protein sequence ID" value="CAA9993125.1"/>
    <property type="molecule type" value="Genomic_DNA"/>
</dbReference>
<accession>A0A6H5FUK6</accession>
<proteinExistence type="predicted"/>